<dbReference type="RefSeq" id="XP_013390890.1">
    <property type="nucleotide sequence ID" value="XM_013535436.1"/>
</dbReference>
<reference evidence="2" key="1">
    <citation type="submission" date="2025-08" db="UniProtKB">
        <authorList>
            <consortium name="RefSeq"/>
        </authorList>
    </citation>
    <scope>IDENTIFICATION</scope>
    <source>
        <tissue evidence="2">Gonads</tissue>
    </source>
</reference>
<keyword evidence="1" id="KW-1185">Reference proteome</keyword>
<gene>
    <name evidence="2" type="primary">LOC106159218</name>
</gene>
<accession>A0A1S3HXY4</accession>
<evidence type="ECO:0000313" key="1">
    <source>
        <dbReference type="Proteomes" id="UP000085678"/>
    </source>
</evidence>
<feature type="non-terminal residue" evidence="2">
    <location>
        <position position="1"/>
    </location>
</feature>
<dbReference type="KEGG" id="lak:106159218"/>
<feature type="non-terminal residue" evidence="2">
    <location>
        <position position="35"/>
    </location>
</feature>
<dbReference type="GeneID" id="106159218"/>
<proteinExistence type="predicted"/>
<protein>
    <submittedName>
        <fullName evidence="2">Uncharacterized protein LOC106159218</fullName>
    </submittedName>
</protein>
<name>A0A1S3HXY4_LINAN</name>
<dbReference type="Proteomes" id="UP000085678">
    <property type="component" value="Unplaced"/>
</dbReference>
<dbReference type="InParanoid" id="A0A1S3HXY4"/>
<dbReference type="AlphaFoldDB" id="A0A1S3HXY4"/>
<evidence type="ECO:0000313" key="2">
    <source>
        <dbReference type="RefSeq" id="XP_013390890.1"/>
    </source>
</evidence>
<sequence>LQKLNKELLTKQKKLEKIEDFQISNLQNEITLKTE</sequence>
<organism evidence="1 2">
    <name type="scientific">Lingula anatina</name>
    <name type="common">Brachiopod</name>
    <name type="synonym">Lingula unguis</name>
    <dbReference type="NCBI Taxonomy" id="7574"/>
    <lineage>
        <taxon>Eukaryota</taxon>
        <taxon>Metazoa</taxon>
        <taxon>Spiralia</taxon>
        <taxon>Lophotrochozoa</taxon>
        <taxon>Brachiopoda</taxon>
        <taxon>Linguliformea</taxon>
        <taxon>Lingulata</taxon>
        <taxon>Lingulida</taxon>
        <taxon>Linguloidea</taxon>
        <taxon>Lingulidae</taxon>
        <taxon>Lingula</taxon>
    </lineage>
</organism>